<comment type="pathway">
    <text evidence="6">Cofactor biosynthesis; adenosylcobalamin biosynthesis; adenosylcobalamin from cob(II)yrinate a,c-diamide: step 5/7.</text>
</comment>
<evidence type="ECO:0000256" key="10">
    <source>
        <dbReference type="ARBA" id="ARBA00022573"/>
    </source>
</evidence>
<dbReference type="UniPathway" id="UPA00148">
    <property type="reaction ID" value="UER00236"/>
</dbReference>
<keyword evidence="14" id="KW-0067">ATP-binding</keyword>
<evidence type="ECO:0000256" key="12">
    <source>
        <dbReference type="ARBA" id="ARBA00022741"/>
    </source>
</evidence>
<proteinExistence type="inferred from homology"/>
<evidence type="ECO:0000256" key="6">
    <source>
        <dbReference type="ARBA" id="ARBA00005159"/>
    </source>
</evidence>
<dbReference type="GO" id="GO:0043752">
    <property type="term" value="F:adenosylcobinamide kinase activity"/>
    <property type="evidence" value="ECO:0007669"/>
    <property type="project" value="UniProtKB-EC"/>
</dbReference>
<feature type="binding site" evidence="19">
    <location>
        <begin position="40"/>
        <end position="42"/>
    </location>
    <ligand>
        <name>GTP</name>
        <dbReference type="ChEBI" id="CHEBI:37565"/>
    </ligand>
</feature>
<dbReference type="GO" id="GO:0009236">
    <property type="term" value="P:cobalamin biosynthetic process"/>
    <property type="evidence" value="ECO:0007669"/>
    <property type="project" value="UniProtKB-UniPathway"/>
</dbReference>
<comment type="function">
    <text evidence="4">Catalyzes ATP-dependent phosphorylation of adenosylcobinamide and addition of GMP to adenosylcobinamide phosphate.</text>
</comment>
<comment type="catalytic activity">
    <reaction evidence="1">
        <text>adenosylcob(III)inamide + ATP = adenosylcob(III)inamide phosphate + ADP + H(+)</text>
        <dbReference type="Rhea" id="RHEA:15769"/>
        <dbReference type="ChEBI" id="CHEBI:2480"/>
        <dbReference type="ChEBI" id="CHEBI:15378"/>
        <dbReference type="ChEBI" id="CHEBI:30616"/>
        <dbReference type="ChEBI" id="CHEBI:58502"/>
        <dbReference type="ChEBI" id="CHEBI:456216"/>
        <dbReference type="EC" id="2.7.1.156"/>
    </reaction>
</comment>
<dbReference type="InterPro" id="IPR027417">
    <property type="entry name" value="P-loop_NTPase"/>
</dbReference>
<reference evidence="20 21" key="1">
    <citation type="submission" date="2016-01" db="EMBL/GenBank/DDBJ databases">
        <title>Complete genome sequence of strain Lentibacillus amyloliquefaciens LAM0015T isolated from saline sediment.</title>
        <authorList>
            <person name="Wang J.-L."/>
            <person name="He M.-X."/>
        </authorList>
    </citation>
    <scope>NUCLEOTIDE SEQUENCE [LARGE SCALE GENOMIC DNA]</scope>
    <source>
        <strain evidence="20 21">LAM0015</strain>
    </source>
</reference>
<evidence type="ECO:0000256" key="14">
    <source>
        <dbReference type="ARBA" id="ARBA00022840"/>
    </source>
</evidence>
<dbReference type="EMBL" id="CP013862">
    <property type="protein sequence ID" value="ALX48559.1"/>
    <property type="molecule type" value="Genomic_DNA"/>
</dbReference>
<dbReference type="AlphaFoldDB" id="A0A0U3WFG3"/>
<feature type="binding site" evidence="19">
    <location>
        <position position="92"/>
    </location>
    <ligand>
        <name>GTP</name>
        <dbReference type="ChEBI" id="CHEBI:37565"/>
    </ligand>
</feature>
<comment type="catalytic activity">
    <reaction evidence="3">
        <text>adenosylcob(III)inamide + GTP = adenosylcob(III)inamide phosphate + GDP + H(+)</text>
        <dbReference type="Rhea" id="RHEA:15765"/>
        <dbReference type="ChEBI" id="CHEBI:2480"/>
        <dbReference type="ChEBI" id="CHEBI:15378"/>
        <dbReference type="ChEBI" id="CHEBI:37565"/>
        <dbReference type="ChEBI" id="CHEBI:58189"/>
        <dbReference type="ChEBI" id="CHEBI:58502"/>
        <dbReference type="EC" id="2.7.1.156"/>
    </reaction>
</comment>
<keyword evidence="21" id="KW-1185">Reference proteome</keyword>
<feature type="active site" description="GMP-histidine intermediate" evidence="18">
    <location>
        <position position="56"/>
    </location>
</feature>
<dbReference type="STRING" id="1472767.AOX59_08010"/>
<gene>
    <name evidence="20" type="ORF">AOX59_08010</name>
</gene>
<evidence type="ECO:0000256" key="5">
    <source>
        <dbReference type="ARBA" id="ARBA00004692"/>
    </source>
</evidence>
<feature type="binding site" evidence="19">
    <location>
        <begin position="11"/>
        <end position="18"/>
    </location>
    <ligand>
        <name>GTP</name>
        <dbReference type="ChEBI" id="CHEBI:37565"/>
    </ligand>
</feature>
<evidence type="ECO:0000256" key="19">
    <source>
        <dbReference type="PIRSR" id="PIRSR006135-2"/>
    </source>
</evidence>
<protein>
    <recommendedName>
        <fullName evidence="16">Adenosylcobinamide kinase</fullName>
        <ecNumber evidence="8">2.7.1.156</ecNumber>
        <ecNumber evidence="9">2.7.7.62</ecNumber>
    </recommendedName>
    <alternativeName>
        <fullName evidence="17">Adenosylcobinamide-phosphate guanylyltransferase</fullName>
    </alternativeName>
</protein>
<dbReference type="PIRSF" id="PIRSF006135">
    <property type="entry name" value="CobU"/>
    <property type="match status" value="1"/>
</dbReference>
<evidence type="ECO:0000256" key="15">
    <source>
        <dbReference type="ARBA" id="ARBA00023134"/>
    </source>
</evidence>
<evidence type="ECO:0000256" key="3">
    <source>
        <dbReference type="ARBA" id="ARBA00001522"/>
    </source>
</evidence>
<keyword evidence="10" id="KW-0169">Cobalamin biosynthesis</keyword>
<dbReference type="Gene3D" id="3.40.50.300">
    <property type="entry name" value="P-loop containing nucleotide triphosphate hydrolases"/>
    <property type="match status" value="1"/>
</dbReference>
<dbReference type="EC" id="2.7.7.62" evidence="9"/>
<evidence type="ECO:0000313" key="21">
    <source>
        <dbReference type="Proteomes" id="UP000050331"/>
    </source>
</evidence>
<evidence type="ECO:0000256" key="1">
    <source>
        <dbReference type="ARBA" id="ARBA00000312"/>
    </source>
</evidence>
<dbReference type="Proteomes" id="UP000050331">
    <property type="component" value="Chromosome"/>
</dbReference>
<dbReference type="Pfam" id="PF02283">
    <property type="entry name" value="CobU"/>
    <property type="match status" value="1"/>
</dbReference>
<dbReference type="EC" id="2.7.1.156" evidence="8"/>
<keyword evidence="12 19" id="KW-0547">Nucleotide-binding</keyword>
<name>A0A0U3WFG3_9BACI</name>
<accession>A0A0U3WFG3</accession>
<dbReference type="PANTHER" id="PTHR34848">
    <property type="match status" value="1"/>
</dbReference>
<feature type="binding site" evidence="19">
    <location>
        <begin position="57"/>
        <end position="60"/>
    </location>
    <ligand>
        <name>GTP</name>
        <dbReference type="ChEBI" id="CHEBI:37565"/>
    </ligand>
</feature>
<comment type="pathway">
    <text evidence="5">Cofactor biosynthesis; adenosylcobalamin biosynthesis; adenosylcobalamin from cob(II)yrinate a,c-diamide: step 6/7.</text>
</comment>
<evidence type="ECO:0000256" key="8">
    <source>
        <dbReference type="ARBA" id="ARBA00012016"/>
    </source>
</evidence>
<dbReference type="OrthoDB" id="9799422at2"/>
<dbReference type="PANTHER" id="PTHR34848:SF1">
    <property type="entry name" value="BIFUNCTIONAL ADENOSYLCOBALAMIN BIOSYNTHESIS PROTEIN COBU"/>
    <property type="match status" value="1"/>
</dbReference>
<evidence type="ECO:0000313" key="20">
    <source>
        <dbReference type="EMBL" id="ALX48559.1"/>
    </source>
</evidence>
<evidence type="ECO:0000256" key="16">
    <source>
        <dbReference type="ARBA" id="ARBA00029570"/>
    </source>
</evidence>
<dbReference type="GO" id="GO:0005525">
    <property type="term" value="F:GTP binding"/>
    <property type="evidence" value="ECO:0007669"/>
    <property type="project" value="UniProtKB-KW"/>
</dbReference>
<keyword evidence="15 19" id="KW-0342">GTP-binding</keyword>
<sequence>METGKLTFITGGVRSGKSSYAEKAAIKLGQNLQANLHYIACGMPSDKEMTARIARHKEDRQNASVHWETWECPYHLHRIAKHFSKQDILVLDCVTTLLNNYLFDCNMDDPERVIDYLLTDIVSLQETSAALIVVSNEVTIGLPFEEPSIKKYQYILGNVHQAIVDQSDTAYLVENGIPICKKGAAQ</sequence>
<dbReference type="SUPFAM" id="SSF52540">
    <property type="entry name" value="P-loop containing nucleoside triphosphate hydrolases"/>
    <property type="match status" value="1"/>
</dbReference>
<organism evidence="20 21">
    <name type="scientific">Lentibacillus amyloliquefaciens</name>
    <dbReference type="NCBI Taxonomy" id="1472767"/>
    <lineage>
        <taxon>Bacteria</taxon>
        <taxon>Bacillati</taxon>
        <taxon>Bacillota</taxon>
        <taxon>Bacilli</taxon>
        <taxon>Bacillales</taxon>
        <taxon>Bacillaceae</taxon>
        <taxon>Lentibacillus</taxon>
    </lineage>
</organism>
<feature type="binding site" evidence="19">
    <location>
        <position position="71"/>
    </location>
    <ligand>
        <name>GTP</name>
        <dbReference type="ChEBI" id="CHEBI:37565"/>
    </ligand>
</feature>
<dbReference type="GO" id="GO:0005524">
    <property type="term" value="F:ATP binding"/>
    <property type="evidence" value="ECO:0007669"/>
    <property type="project" value="UniProtKB-KW"/>
</dbReference>
<evidence type="ECO:0000256" key="13">
    <source>
        <dbReference type="ARBA" id="ARBA00022777"/>
    </source>
</evidence>
<comment type="catalytic activity">
    <reaction evidence="2">
        <text>adenosylcob(III)inamide phosphate + GTP + H(+) = adenosylcob(III)inamide-GDP + diphosphate</text>
        <dbReference type="Rhea" id="RHEA:22712"/>
        <dbReference type="ChEBI" id="CHEBI:15378"/>
        <dbReference type="ChEBI" id="CHEBI:33019"/>
        <dbReference type="ChEBI" id="CHEBI:37565"/>
        <dbReference type="ChEBI" id="CHEBI:58502"/>
        <dbReference type="ChEBI" id="CHEBI:60487"/>
        <dbReference type="EC" id="2.7.7.62"/>
    </reaction>
</comment>
<evidence type="ECO:0000256" key="9">
    <source>
        <dbReference type="ARBA" id="ARBA00012523"/>
    </source>
</evidence>
<evidence type="ECO:0000256" key="4">
    <source>
        <dbReference type="ARBA" id="ARBA00003889"/>
    </source>
</evidence>
<evidence type="ECO:0000256" key="17">
    <source>
        <dbReference type="ARBA" id="ARBA00030571"/>
    </source>
</evidence>
<dbReference type="KEGG" id="lao:AOX59_08010"/>
<evidence type="ECO:0000256" key="7">
    <source>
        <dbReference type="ARBA" id="ARBA00007490"/>
    </source>
</evidence>
<evidence type="ECO:0000256" key="11">
    <source>
        <dbReference type="ARBA" id="ARBA00022679"/>
    </source>
</evidence>
<keyword evidence="13 20" id="KW-0418">Kinase</keyword>
<comment type="similarity">
    <text evidence="7">Belongs to the CobU/CobP family.</text>
</comment>
<dbReference type="InterPro" id="IPR003203">
    <property type="entry name" value="CobU/CobP"/>
</dbReference>
<dbReference type="RefSeq" id="WP_068444348.1">
    <property type="nucleotide sequence ID" value="NZ_CP013862.1"/>
</dbReference>
<evidence type="ECO:0000256" key="18">
    <source>
        <dbReference type="PIRSR" id="PIRSR006135-1"/>
    </source>
</evidence>
<dbReference type="CDD" id="cd00544">
    <property type="entry name" value="CobU"/>
    <property type="match status" value="1"/>
</dbReference>
<keyword evidence="11" id="KW-0808">Transferase</keyword>
<evidence type="ECO:0000256" key="2">
    <source>
        <dbReference type="ARBA" id="ARBA00000711"/>
    </source>
</evidence>
<dbReference type="GO" id="GO:0008820">
    <property type="term" value="F:cobinamide phosphate guanylyltransferase activity"/>
    <property type="evidence" value="ECO:0007669"/>
    <property type="project" value="UniProtKB-EC"/>
</dbReference>